<evidence type="ECO:0000256" key="1">
    <source>
        <dbReference type="ARBA" id="ARBA00000189"/>
    </source>
</evidence>
<dbReference type="OrthoDB" id="2113341at2759"/>
<comment type="catalytic activity">
    <reaction evidence="1">
        <text>2 a phenolic donor + H2O2 = 2 a phenolic radical donor + 2 H2O</text>
        <dbReference type="Rhea" id="RHEA:56136"/>
        <dbReference type="ChEBI" id="CHEBI:15377"/>
        <dbReference type="ChEBI" id="CHEBI:16240"/>
        <dbReference type="ChEBI" id="CHEBI:139520"/>
        <dbReference type="ChEBI" id="CHEBI:139521"/>
        <dbReference type="EC" id="1.11.1.7"/>
    </reaction>
</comment>
<dbReference type="InterPro" id="IPR000823">
    <property type="entry name" value="Peroxidase_pln"/>
</dbReference>
<evidence type="ECO:0000256" key="5">
    <source>
        <dbReference type="ARBA" id="ARBA00022617"/>
    </source>
</evidence>
<keyword evidence="7" id="KW-0560">Oxidoreductase</keyword>
<evidence type="ECO:0000313" key="16">
    <source>
        <dbReference type="Proteomes" id="UP000327157"/>
    </source>
</evidence>
<reference evidence="15 16" key="3">
    <citation type="submission" date="2019-11" db="EMBL/GenBank/DDBJ databases">
        <title>A de novo genome assembly of a pear dwarfing rootstock.</title>
        <authorList>
            <person name="Wang F."/>
            <person name="Wang J."/>
            <person name="Li S."/>
            <person name="Zhang Y."/>
            <person name="Fang M."/>
            <person name="Ma L."/>
            <person name="Zhao Y."/>
            <person name="Jiang S."/>
        </authorList>
    </citation>
    <scope>NUCLEOTIDE SEQUENCE [LARGE SCALE GENOMIC DNA]</scope>
    <source>
        <strain evidence="15">S2</strain>
        <tissue evidence="15">Leaf</tissue>
    </source>
</reference>
<keyword evidence="13" id="KW-0732">Signal</keyword>
<accession>A0A5N5H5B9</accession>
<reference evidence="15 16" key="1">
    <citation type="submission" date="2019-09" db="EMBL/GenBank/DDBJ databases">
        <authorList>
            <person name="Ou C."/>
        </authorList>
    </citation>
    <scope>NUCLEOTIDE SEQUENCE [LARGE SCALE GENOMIC DNA]</scope>
    <source>
        <strain evidence="15">S2</strain>
        <tissue evidence="15">Leaf</tissue>
    </source>
</reference>
<feature type="chain" id="PRO_5024308223" description="peroxidase" evidence="13">
    <location>
        <begin position="18"/>
        <end position="109"/>
    </location>
</feature>
<evidence type="ECO:0000256" key="11">
    <source>
        <dbReference type="PIRSR" id="PIRSR600823-5"/>
    </source>
</evidence>
<keyword evidence="16" id="KW-1185">Reference proteome</keyword>
<dbReference type="GO" id="GO:0046872">
    <property type="term" value="F:metal ion binding"/>
    <property type="evidence" value="ECO:0007669"/>
    <property type="project" value="UniProtKB-KW"/>
</dbReference>
<evidence type="ECO:0000313" key="15">
    <source>
        <dbReference type="EMBL" id="KAB2621843.1"/>
    </source>
</evidence>
<dbReference type="SUPFAM" id="SSF48113">
    <property type="entry name" value="Heme-dependent peroxidases"/>
    <property type="match status" value="1"/>
</dbReference>
<protein>
    <recommendedName>
        <fullName evidence="3">peroxidase</fullName>
        <ecNumber evidence="3">1.11.1.7</ecNumber>
    </recommendedName>
</protein>
<evidence type="ECO:0000256" key="12">
    <source>
        <dbReference type="RuleBase" id="RU004241"/>
    </source>
</evidence>
<dbReference type="InterPro" id="IPR010255">
    <property type="entry name" value="Haem_peroxidase_sf"/>
</dbReference>
<organism evidence="15 16">
    <name type="scientific">Pyrus ussuriensis x Pyrus communis</name>
    <dbReference type="NCBI Taxonomy" id="2448454"/>
    <lineage>
        <taxon>Eukaryota</taxon>
        <taxon>Viridiplantae</taxon>
        <taxon>Streptophyta</taxon>
        <taxon>Embryophyta</taxon>
        <taxon>Tracheophyta</taxon>
        <taxon>Spermatophyta</taxon>
        <taxon>Magnoliopsida</taxon>
        <taxon>eudicotyledons</taxon>
        <taxon>Gunneridae</taxon>
        <taxon>Pentapetalae</taxon>
        <taxon>rosids</taxon>
        <taxon>fabids</taxon>
        <taxon>Rosales</taxon>
        <taxon>Rosaceae</taxon>
        <taxon>Amygdaloideae</taxon>
        <taxon>Maleae</taxon>
        <taxon>Pyrus</taxon>
    </lineage>
</organism>
<feature type="binding site" evidence="10">
    <location>
        <position position="70"/>
    </location>
    <ligand>
        <name>Ca(2+)</name>
        <dbReference type="ChEBI" id="CHEBI:29108"/>
        <label>1</label>
    </ligand>
</feature>
<keyword evidence="8" id="KW-0408">Iron</keyword>
<gene>
    <name evidence="15" type="ORF">D8674_024025</name>
</gene>
<dbReference type="InterPro" id="IPR002016">
    <property type="entry name" value="Haem_peroxidase"/>
</dbReference>
<dbReference type="AlphaFoldDB" id="A0A5N5H5B9"/>
<dbReference type="GO" id="GO:0006979">
    <property type="term" value="P:response to oxidative stress"/>
    <property type="evidence" value="ECO:0007669"/>
    <property type="project" value="InterPro"/>
</dbReference>
<keyword evidence="4 15" id="KW-0575">Peroxidase</keyword>
<dbReference type="GO" id="GO:0020037">
    <property type="term" value="F:heme binding"/>
    <property type="evidence" value="ECO:0007669"/>
    <property type="project" value="InterPro"/>
</dbReference>
<evidence type="ECO:0000256" key="4">
    <source>
        <dbReference type="ARBA" id="ARBA00022559"/>
    </source>
</evidence>
<feature type="binding site" evidence="10">
    <location>
        <position position="64"/>
    </location>
    <ligand>
        <name>Ca(2+)</name>
        <dbReference type="ChEBI" id="CHEBI:29108"/>
        <label>1</label>
    </ligand>
</feature>
<comment type="similarity">
    <text evidence="12">Belongs to the peroxidase family.</text>
</comment>
<feature type="domain" description="Plant heme peroxidase family profile" evidence="14">
    <location>
        <begin position="19"/>
        <end position="84"/>
    </location>
</feature>
<reference evidence="16" key="2">
    <citation type="submission" date="2019-10" db="EMBL/GenBank/DDBJ databases">
        <title>A de novo genome assembly of a pear dwarfing rootstock.</title>
        <authorList>
            <person name="Wang F."/>
            <person name="Wang J."/>
            <person name="Li S."/>
            <person name="Zhang Y."/>
            <person name="Fang M."/>
            <person name="Ma L."/>
            <person name="Zhao Y."/>
            <person name="Jiang S."/>
        </authorList>
    </citation>
    <scope>NUCLEOTIDE SEQUENCE [LARGE SCALE GENOMIC DNA]</scope>
</reference>
<comment type="cofactor">
    <cofactor evidence="2">
        <name>heme b</name>
        <dbReference type="ChEBI" id="CHEBI:60344"/>
    </cofactor>
</comment>
<evidence type="ECO:0000256" key="9">
    <source>
        <dbReference type="PIRSR" id="PIRSR600823-1"/>
    </source>
</evidence>
<feature type="binding site" evidence="10">
    <location>
        <position position="66"/>
    </location>
    <ligand>
        <name>Ca(2+)</name>
        <dbReference type="ChEBI" id="CHEBI:29108"/>
        <label>1</label>
    </ligand>
</feature>
<dbReference type="GO" id="GO:0140825">
    <property type="term" value="F:lactoperoxidase activity"/>
    <property type="evidence" value="ECO:0007669"/>
    <property type="project" value="UniProtKB-EC"/>
</dbReference>
<evidence type="ECO:0000256" key="10">
    <source>
        <dbReference type="PIRSR" id="PIRSR600823-3"/>
    </source>
</evidence>
<feature type="signal peptide" evidence="13">
    <location>
        <begin position="1"/>
        <end position="17"/>
    </location>
</feature>
<evidence type="ECO:0000256" key="3">
    <source>
        <dbReference type="ARBA" id="ARBA00012313"/>
    </source>
</evidence>
<feature type="binding site" evidence="10">
    <location>
        <position position="68"/>
    </location>
    <ligand>
        <name>Ca(2+)</name>
        <dbReference type="ChEBI" id="CHEBI:29108"/>
        <label>1</label>
    </ligand>
</feature>
<evidence type="ECO:0000259" key="14">
    <source>
        <dbReference type="PROSITE" id="PS50873"/>
    </source>
</evidence>
<evidence type="ECO:0000256" key="8">
    <source>
        <dbReference type="ARBA" id="ARBA00023004"/>
    </source>
</evidence>
<dbReference type="PANTHER" id="PTHR31388:SF5">
    <property type="entry name" value="PEROXIDASE"/>
    <property type="match status" value="1"/>
</dbReference>
<dbReference type="Gene3D" id="1.10.520.10">
    <property type="match status" value="1"/>
</dbReference>
<evidence type="ECO:0000256" key="2">
    <source>
        <dbReference type="ARBA" id="ARBA00001970"/>
    </source>
</evidence>
<proteinExistence type="inferred from homology"/>
<dbReference type="Pfam" id="PF00141">
    <property type="entry name" value="peroxidase"/>
    <property type="match status" value="1"/>
</dbReference>
<evidence type="ECO:0000256" key="13">
    <source>
        <dbReference type="SAM" id="SignalP"/>
    </source>
</evidence>
<dbReference type="EC" id="1.11.1.7" evidence="3"/>
<name>A0A5N5H5B9_9ROSA</name>
<keyword evidence="5" id="KW-0349">Heme</keyword>
<comment type="caution">
    <text evidence="15">The sequence shown here is derived from an EMBL/GenBank/DDBJ whole genome shotgun (WGS) entry which is preliminary data.</text>
</comment>
<feature type="binding site" evidence="10">
    <location>
        <position position="82"/>
    </location>
    <ligand>
        <name>Ca(2+)</name>
        <dbReference type="ChEBI" id="CHEBI:29108"/>
        <label>1</label>
    </ligand>
</feature>
<keyword evidence="10" id="KW-0106">Calcium</keyword>
<keyword evidence="11" id="KW-1015">Disulfide bond</keyword>
<evidence type="ECO:0000256" key="6">
    <source>
        <dbReference type="ARBA" id="ARBA00022723"/>
    </source>
</evidence>
<feature type="binding site" evidence="10">
    <location>
        <position position="61"/>
    </location>
    <ligand>
        <name>Ca(2+)</name>
        <dbReference type="ChEBI" id="CHEBI:29108"/>
        <label>1</label>
    </ligand>
</feature>
<keyword evidence="6 10" id="KW-0479">Metal-binding</keyword>
<dbReference type="PROSITE" id="PS50873">
    <property type="entry name" value="PEROXIDASE_4"/>
    <property type="match status" value="1"/>
</dbReference>
<feature type="disulfide bond" evidence="11">
    <location>
        <begin position="62"/>
        <end position="67"/>
    </location>
</feature>
<evidence type="ECO:0000256" key="7">
    <source>
        <dbReference type="ARBA" id="ARBA00023002"/>
    </source>
</evidence>
<comment type="cofactor">
    <cofactor evidence="10">
        <name>Ca(2+)</name>
        <dbReference type="ChEBI" id="CHEBI:29108"/>
    </cofactor>
    <text evidence="10">Binds 2 calcium ions per subunit.</text>
</comment>
<feature type="active site" description="Proton acceptor" evidence="9">
    <location>
        <position position="60"/>
    </location>
</feature>
<dbReference type="PRINTS" id="PR00461">
    <property type="entry name" value="PLPEROXIDASE"/>
</dbReference>
<dbReference type="EMBL" id="SMOL01000231">
    <property type="protein sequence ID" value="KAB2621843.1"/>
    <property type="molecule type" value="Genomic_DNA"/>
</dbReference>
<sequence length="109" mass="11819">MAFLLLFFLISSSIVNASNNTFNPYSSKCPDVMTIIEGHVRNVVYEEPRMAASLLNLFFHDCFVNGCDASVLLDDTAEMMGENSVRSGGRYQGCIGGGVCGKPCHVQTS</sequence>
<dbReference type="PANTHER" id="PTHR31388">
    <property type="entry name" value="PEROXIDASE 72-RELATED"/>
    <property type="match status" value="1"/>
</dbReference>
<dbReference type="Proteomes" id="UP000327157">
    <property type="component" value="Chromosome 4"/>
</dbReference>